<dbReference type="GO" id="GO:0070009">
    <property type="term" value="F:serine-type aminopeptidase activity"/>
    <property type="evidence" value="ECO:0007669"/>
    <property type="project" value="UniProtKB-UniRule"/>
</dbReference>
<keyword evidence="3 6" id="KW-0645">Protease</keyword>
<comment type="caution">
    <text evidence="7">The sequence shown here is derived from an EMBL/GenBank/DDBJ whole genome shotgun (WGS) entry which is preliminary data.</text>
</comment>
<gene>
    <name evidence="7" type="ORF">OP8BY_2180</name>
</gene>
<evidence type="ECO:0000313" key="8">
    <source>
        <dbReference type="Proteomes" id="UP000257323"/>
    </source>
</evidence>
<proteinExistence type="inferred from homology"/>
<sequence>MPHQMRMLNLQQLGLKMNPDELYKKDGTGLMSAVVNLGGGTGEFVSSEGLILTNHHVAFGAIQRASSKEHDYITDGFLALTREQEIPAQGYTADILLGYEEVTARVLSKVKPKMTPRQKYDAIEAAVKEIVAEAEKAGPDLRASVVAMYSGNQYYLYRFKRIKDVRLVYAPPQDLGNYGGEVDNWMWPRHTCDFSFLRAYVSKDGIGVDYSPENVPYKPKVWLKISTEGVKEGDFTFVMGYPGRTYRNNLAVEIEYDFNAMVKRMAEFQDIINFIESASKGDKETEIRYASMLKGLYNTLKNMQGKVEGMKKVDLINKKKEQEKELLAWINASPERQKKYGKVLDQMADYMKRYDVFASRNEILGNVISAYFGSTILSQAYTIYRFVEERQKPDKDRDPLYQERNVPFNRQRIQLAERGYVFNTDREFFKHQLKKLMDLPAEKIPGPFRPILAQKSDKAVEEYVDNLYKNTILGDPKKRLELLDMKPADLMKLNDPFIQLAADLEKELKVVREESKAWAQERADLKMLYEAALLEMKEGKLAPDANSTIRFTYGPVIGYSPKDAVVYKPITTLKGVMEKETGEFPFHVPARLKELYQKRDFGKFEDPVLKDVPACFLNTTNVTGGNSGSPTLNAKGEQLGIIFDMTYESVIGDYYIIPEWQRSISVDIRYVLFITEKFSGAHHLIKEMGLCSGQCEMEHK</sequence>
<dbReference type="EC" id="3.4.14.-" evidence="6"/>
<evidence type="ECO:0000256" key="4">
    <source>
        <dbReference type="ARBA" id="ARBA00022729"/>
    </source>
</evidence>
<evidence type="ECO:0000256" key="1">
    <source>
        <dbReference type="ARBA" id="ARBA00010491"/>
    </source>
</evidence>
<dbReference type="EMBL" id="QUAH01000006">
    <property type="protein sequence ID" value="RFT15782.1"/>
    <property type="molecule type" value="Genomic_DNA"/>
</dbReference>
<dbReference type="SUPFAM" id="SSF50494">
    <property type="entry name" value="Trypsin-like serine proteases"/>
    <property type="match status" value="1"/>
</dbReference>
<protein>
    <recommendedName>
        <fullName evidence="6">Dipeptidyl-peptidase</fullName>
        <ecNumber evidence="6">3.4.14.-</ecNumber>
    </recommendedName>
</protein>
<evidence type="ECO:0000256" key="3">
    <source>
        <dbReference type="ARBA" id="ARBA00022670"/>
    </source>
</evidence>
<dbReference type="AlphaFoldDB" id="A0A3E2BMC2"/>
<keyword evidence="6" id="KW-0720">Serine protease</keyword>
<reference evidence="7 8" key="1">
    <citation type="submission" date="2018-08" db="EMBL/GenBank/DDBJ databases">
        <title>Genome analysis of the thermophilic bacterium of the candidate phylum Aminicenantes from deep subsurface aquifer revealed its physiology and ecological role.</title>
        <authorList>
            <person name="Kadnikov V.V."/>
            <person name="Mardanov A.V."/>
            <person name="Beletsky A.V."/>
            <person name="Karnachuk O.V."/>
            <person name="Ravin N.V."/>
        </authorList>
    </citation>
    <scope>NUCLEOTIDE SEQUENCE [LARGE SCALE GENOMIC DNA]</scope>
    <source>
        <strain evidence="7">BY38</strain>
    </source>
</reference>
<organism evidence="7 8">
    <name type="scientific">Candidatus Saccharicenans subterraneus</name>
    <dbReference type="NCBI Taxonomy" id="2508984"/>
    <lineage>
        <taxon>Bacteria</taxon>
        <taxon>Candidatus Aminicenantota</taxon>
        <taxon>Candidatus Aminicenantia</taxon>
        <taxon>Candidatus Aminicenantales</taxon>
        <taxon>Candidatus Saccharicenantaceae</taxon>
        <taxon>Candidatus Saccharicenans</taxon>
    </lineage>
</organism>
<dbReference type="GO" id="GO:0043171">
    <property type="term" value="P:peptide catabolic process"/>
    <property type="evidence" value="ECO:0007669"/>
    <property type="project" value="UniProtKB-UniRule"/>
</dbReference>
<dbReference type="GO" id="GO:0006508">
    <property type="term" value="P:proteolysis"/>
    <property type="evidence" value="ECO:0007669"/>
    <property type="project" value="UniProtKB-KW"/>
</dbReference>
<evidence type="ECO:0000313" key="7">
    <source>
        <dbReference type="EMBL" id="RFT15782.1"/>
    </source>
</evidence>
<dbReference type="Proteomes" id="UP000257323">
    <property type="component" value="Unassembled WGS sequence"/>
</dbReference>
<dbReference type="Pfam" id="PF10459">
    <property type="entry name" value="Peptidase_S46"/>
    <property type="match status" value="1"/>
</dbReference>
<name>A0A3E2BMC2_9BACT</name>
<dbReference type="InterPro" id="IPR019500">
    <property type="entry name" value="Pep_S46"/>
</dbReference>
<evidence type="ECO:0000256" key="2">
    <source>
        <dbReference type="ARBA" id="ARBA00022438"/>
    </source>
</evidence>
<evidence type="ECO:0000256" key="5">
    <source>
        <dbReference type="ARBA" id="ARBA00022801"/>
    </source>
</evidence>
<keyword evidence="2 6" id="KW-0031">Aminopeptidase</keyword>
<dbReference type="PANTHER" id="PTHR38469">
    <property type="entry name" value="PERIPLASMIC PEPTIDASE SUBFAMILY S1B"/>
    <property type="match status" value="1"/>
</dbReference>
<accession>A0A3E2BMC2</accession>
<evidence type="ECO:0000256" key="6">
    <source>
        <dbReference type="RuleBase" id="RU366067"/>
    </source>
</evidence>
<keyword evidence="5 6" id="KW-0378">Hydrolase</keyword>
<dbReference type="PANTHER" id="PTHR38469:SF1">
    <property type="entry name" value="PERIPLASMIC PEPTIDASE SUBFAMILY S1B"/>
    <property type="match status" value="1"/>
</dbReference>
<comment type="function">
    <text evidence="6">Catalyzes the removal of dipeptides from the N-terminus of oligopeptides.</text>
</comment>
<comment type="similarity">
    <text evidence="1 6">Belongs to the peptidase S46 family.</text>
</comment>
<dbReference type="InterPro" id="IPR009003">
    <property type="entry name" value="Peptidase_S1_PA"/>
</dbReference>
<keyword evidence="4" id="KW-0732">Signal</keyword>
<dbReference type="GO" id="GO:0008239">
    <property type="term" value="F:dipeptidyl-peptidase activity"/>
    <property type="evidence" value="ECO:0007669"/>
    <property type="project" value="UniProtKB-UniRule"/>
</dbReference>